<proteinExistence type="predicted"/>
<protein>
    <submittedName>
        <fullName evidence="2">DUF3444 domain-containing protein</fullName>
    </submittedName>
</protein>
<dbReference type="WBParaSite" id="Hba_08775">
    <property type="protein sequence ID" value="Hba_08775"/>
    <property type="gene ID" value="Hba_08775"/>
</dbReference>
<accession>A0A1I7WUF7</accession>
<evidence type="ECO:0000313" key="2">
    <source>
        <dbReference type="WBParaSite" id="Hba_08775"/>
    </source>
</evidence>
<name>A0A1I7WUF7_HETBA</name>
<dbReference type="AlphaFoldDB" id="A0A1I7WUF7"/>
<reference evidence="2" key="1">
    <citation type="submission" date="2016-11" db="UniProtKB">
        <authorList>
            <consortium name="WormBaseParasite"/>
        </authorList>
    </citation>
    <scope>IDENTIFICATION</scope>
</reference>
<keyword evidence="1" id="KW-1185">Reference proteome</keyword>
<evidence type="ECO:0000313" key="1">
    <source>
        <dbReference type="Proteomes" id="UP000095283"/>
    </source>
</evidence>
<sequence>MHNKNLTEARRHDWYNTTPDKKMMHDDAAIFPMASRIVNFTAAFHKEKKNDFQMAGCLDIYYTKTDHLYEMLKDVLVFAGHDGQQLTWSRG</sequence>
<organism evidence="1 2">
    <name type="scientific">Heterorhabditis bacteriophora</name>
    <name type="common">Entomopathogenic nematode worm</name>
    <dbReference type="NCBI Taxonomy" id="37862"/>
    <lineage>
        <taxon>Eukaryota</taxon>
        <taxon>Metazoa</taxon>
        <taxon>Ecdysozoa</taxon>
        <taxon>Nematoda</taxon>
        <taxon>Chromadorea</taxon>
        <taxon>Rhabditida</taxon>
        <taxon>Rhabditina</taxon>
        <taxon>Rhabditomorpha</taxon>
        <taxon>Strongyloidea</taxon>
        <taxon>Heterorhabditidae</taxon>
        <taxon>Heterorhabditis</taxon>
    </lineage>
</organism>
<dbReference type="Proteomes" id="UP000095283">
    <property type="component" value="Unplaced"/>
</dbReference>